<evidence type="ECO:0000313" key="2">
    <source>
        <dbReference type="EMBL" id="MDQ2104615.1"/>
    </source>
</evidence>
<comment type="caution">
    <text evidence="2">The sequence shown here is derived from an EMBL/GenBank/DDBJ whole genome shotgun (WGS) entry which is preliminary data.</text>
</comment>
<feature type="region of interest" description="Disordered" evidence="1">
    <location>
        <begin position="1"/>
        <end position="35"/>
    </location>
</feature>
<reference evidence="2 3" key="1">
    <citation type="submission" date="2023-06" db="EMBL/GenBank/DDBJ databases">
        <title>Azospirillum isscasensis sp.nov, a bacterium isolated from rhizosphere soil of rice.</title>
        <authorList>
            <person name="Wang H."/>
        </authorList>
    </citation>
    <scope>NUCLEOTIDE SEQUENCE [LARGE SCALE GENOMIC DNA]</scope>
    <source>
        <strain evidence="2 3">C340-1</strain>
    </source>
</reference>
<feature type="compositionally biased region" description="Low complexity" evidence="1">
    <location>
        <begin position="21"/>
        <end position="32"/>
    </location>
</feature>
<gene>
    <name evidence="2" type="ORF">QSG27_18085</name>
</gene>
<dbReference type="EMBL" id="JAUJFI010000095">
    <property type="protein sequence ID" value="MDQ2104615.1"/>
    <property type="molecule type" value="Genomic_DNA"/>
</dbReference>
<organism evidence="2 3">
    <name type="scientific">Azospirillum isscasi</name>
    <dbReference type="NCBI Taxonomy" id="3053926"/>
    <lineage>
        <taxon>Bacteria</taxon>
        <taxon>Pseudomonadati</taxon>
        <taxon>Pseudomonadota</taxon>
        <taxon>Alphaproteobacteria</taxon>
        <taxon>Rhodospirillales</taxon>
        <taxon>Azospirillaceae</taxon>
        <taxon>Azospirillum</taxon>
    </lineage>
</organism>
<feature type="compositionally biased region" description="Polar residues" evidence="1">
    <location>
        <begin position="1"/>
        <end position="10"/>
    </location>
</feature>
<feature type="region of interest" description="Disordered" evidence="1">
    <location>
        <begin position="96"/>
        <end position="124"/>
    </location>
</feature>
<feature type="compositionally biased region" description="Polar residues" evidence="1">
    <location>
        <begin position="102"/>
        <end position="124"/>
    </location>
</feature>
<evidence type="ECO:0000313" key="3">
    <source>
        <dbReference type="Proteomes" id="UP001227317"/>
    </source>
</evidence>
<accession>A0ABU0WK82</accession>
<evidence type="ECO:0000256" key="1">
    <source>
        <dbReference type="SAM" id="MobiDB-lite"/>
    </source>
</evidence>
<sequence length="212" mass="22695">MVWPHSSTARSMEAISRGVTRRTSGSALSASRSDSRAAVDRMARRSWLILATAVPSAASRSRWRSAVRMVACMSASSRSATPISSVRALGWKGGVPSGSRRMATSSAVSRRMGRTSSRFSETKTSTAAISEIATDSARMRPEKSVMARIIGRSSITMSTWKAGFLGDGPITRITRSRRWASAMKASPISRGAMAVRRSKVASTAGGMERDSM</sequence>
<dbReference type="Proteomes" id="UP001227317">
    <property type="component" value="Unassembled WGS sequence"/>
</dbReference>
<protein>
    <submittedName>
        <fullName evidence="2">Uncharacterized protein</fullName>
    </submittedName>
</protein>
<dbReference type="RefSeq" id="WP_306708534.1">
    <property type="nucleotide sequence ID" value="NZ_JAUJFI010000095.1"/>
</dbReference>
<name>A0ABU0WK82_9PROT</name>
<keyword evidence="3" id="KW-1185">Reference proteome</keyword>
<proteinExistence type="predicted"/>